<evidence type="ECO:0000313" key="3">
    <source>
        <dbReference type="Proteomes" id="UP000540506"/>
    </source>
</evidence>
<organism evidence="2 3">
    <name type="scientific">Kitasatospora kifunensis</name>
    <name type="common">Streptomyces kifunensis</name>
    <dbReference type="NCBI Taxonomy" id="58351"/>
    <lineage>
        <taxon>Bacteria</taxon>
        <taxon>Bacillati</taxon>
        <taxon>Actinomycetota</taxon>
        <taxon>Actinomycetes</taxon>
        <taxon>Kitasatosporales</taxon>
        <taxon>Streptomycetaceae</taxon>
        <taxon>Kitasatospora</taxon>
    </lineage>
</organism>
<keyword evidence="2" id="KW-0378">Hydrolase</keyword>
<dbReference type="InterPro" id="IPR008538">
    <property type="entry name" value="Uma2"/>
</dbReference>
<evidence type="ECO:0000259" key="1">
    <source>
        <dbReference type="Pfam" id="PF05685"/>
    </source>
</evidence>
<dbReference type="CDD" id="cd06260">
    <property type="entry name" value="DUF820-like"/>
    <property type="match status" value="1"/>
</dbReference>
<name>A0A7W7R090_KITKI</name>
<dbReference type="Gene3D" id="3.90.1570.10">
    <property type="entry name" value="tt1808, chain A"/>
    <property type="match status" value="1"/>
</dbReference>
<protein>
    <submittedName>
        <fullName evidence="2">Uma2 family endonuclease</fullName>
    </submittedName>
</protein>
<dbReference type="InterPro" id="IPR012296">
    <property type="entry name" value="Nuclease_put_TT1808"/>
</dbReference>
<sequence length="184" mass="20340">MTAMATESAWDVHEGVAFPRGYRVEITDGRIIMTPQGENQSDVILEVAPQIKAQLAGQGRVFFDVMVDFPSSLYGYAPDITIVAPGAEHNSRGRYEWHDLEAVLEVELRARQDGDFVKKLNFYAECAIPLYVVIDPSSALCTIHSSPQPEGVYAVSEVVPFGENLVLPLEGREIVIDTKGFPRD</sequence>
<feature type="domain" description="Putative restriction endonuclease" evidence="1">
    <location>
        <begin position="18"/>
        <end position="169"/>
    </location>
</feature>
<accession>A0A7W7R090</accession>
<keyword evidence="2" id="KW-0540">Nuclease</keyword>
<comment type="caution">
    <text evidence="2">The sequence shown here is derived from an EMBL/GenBank/DDBJ whole genome shotgun (WGS) entry which is preliminary data.</text>
</comment>
<gene>
    <name evidence="2" type="ORF">FHR34_001786</name>
</gene>
<keyword evidence="2" id="KW-0255">Endonuclease</keyword>
<keyword evidence="3" id="KW-1185">Reference proteome</keyword>
<dbReference type="SUPFAM" id="SSF52980">
    <property type="entry name" value="Restriction endonuclease-like"/>
    <property type="match status" value="1"/>
</dbReference>
<dbReference type="Proteomes" id="UP000540506">
    <property type="component" value="Unassembled WGS sequence"/>
</dbReference>
<reference evidence="2 3" key="1">
    <citation type="submission" date="2020-08" db="EMBL/GenBank/DDBJ databases">
        <title>Sequencing the genomes of 1000 actinobacteria strains.</title>
        <authorList>
            <person name="Klenk H.-P."/>
        </authorList>
    </citation>
    <scope>NUCLEOTIDE SEQUENCE [LARGE SCALE GENOMIC DNA]</scope>
    <source>
        <strain evidence="2 3">DSM 41654</strain>
    </source>
</reference>
<proteinExistence type="predicted"/>
<dbReference type="Pfam" id="PF05685">
    <property type="entry name" value="Uma2"/>
    <property type="match status" value="1"/>
</dbReference>
<dbReference type="AlphaFoldDB" id="A0A7W7R090"/>
<dbReference type="PANTHER" id="PTHR35400">
    <property type="entry name" value="SLR1083 PROTEIN"/>
    <property type="match status" value="1"/>
</dbReference>
<dbReference type="InterPro" id="IPR011335">
    <property type="entry name" value="Restrct_endonuc-II-like"/>
</dbReference>
<dbReference type="GO" id="GO:0004519">
    <property type="term" value="F:endonuclease activity"/>
    <property type="evidence" value="ECO:0007669"/>
    <property type="project" value="UniProtKB-KW"/>
</dbReference>
<evidence type="ECO:0000313" key="2">
    <source>
        <dbReference type="EMBL" id="MBB4922793.1"/>
    </source>
</evidence>
<dbReference type="EMBL" id="JACHJV010000001">
    <property type="protein sequence ID" value="MBB4922793.1"/>
    <property type="molecule type" value="Genomic_DNA"/>
</dbReference>
<dbReference type="PANTHER" id="PTHR35400:SF3">
    <property type="entry name" value="SLL1072 PROTEIN"/>
    <property type="match status" value="1"/>
</dbReference>